<keyword evidence="3 10" id="KW-0812">Transmembrane</keyword>
<dbReference type="RefSeq" id="WP_154766642.1">
    <property type="nucleotide sequence ID" value="NZ_WLYK01000001.1"/>
</dbReference>
<dbReference type="Pfam" id="PF07884">
    <property type="entry name" value="VKOR"/>
    <property type="match status" value="1"/>
</dbReference>
<keyword evidence="13" id="KW-1185">Reference proteome</keyword>
<evidence type="ECO:0000256" key="9">
    <source>
        <dbReference type="ARBA" id="ARBA00023284"/>
    </source>
</evidence>
<dbReference type="InterPro" id="IPR038354">
    <property type="entry name" value="VKOR_sf"/>
</dbReference>
<dbReference type="Gene3D" id="1.20.1440.130">
    <property type="entry name" value="VKOR domain"/>
    <property type="match status" value="1"/>
</dbReference>
<dbReference type="InterPro" id="IPR041714">
    <property type="entry name" value="VKOR_Actinobacteria"/>
</dbReference>
<reference evidence="12 13" key="1">
    <citation type="submission" date="2019-11" db="EMBL/GenBank/DDBJ databases">
        <authorList>
            <person name="Jiang L.-Q."/>
        </authorList>
    </citation>
    <scope>NUCLEOTIDE SEQUENCE [LARGE SCALE GENOMIC DNA]</scope>
    <source>
        <strain evidence="12 13">YIM 132087</strain>
    </source>
</reference>
<keyword evidence="4" id="KW-0874">Quinone</keyword>
<evidence type="ECO:0000256" key="3">
    <source>
        <dbReference type="ARBA" id="ARBA00022692"/>
    </source>
</evidence>
<dbReference type="AlphaFoldDB" id="A0A7K1FES7"/>
<evidence type="ECO:0000256" key="6">
    <source>
        <dbReference type="ARBA" id="ARBA00023002"/>
    </source>
</evidence>
<evidence type="ECO:0000313" key="12">
    <source>
        <dbReference type="EMBL" id="MTD12607.1"/>
    </source>
</evidence>
<comment type="subcellular location">
    <subcellularLocation>
        <location evidence="1">Membrane</location>
        <topology evidence="1">Multi-pass membrane protein</topology>
    </subcellularLocation>
</comment>
<dbReference type="CDD" id="cd12922">
    <property type="entry name" value="VKOR_5"/>
    <property type="match status" value="1"/>
</dbReference>
<keyword evidence="5 10" id="KW-1133">Transmembrane helix</keyword>
<feature type="transmembrane region" description="Helical" evidence="10">
    <location>
        <begin position="119"/>
        <end position="139"/>
    </location>
</feature>
<feature type="transmembrane region" description="Helical" evidence="10">
    <location>
        <begin position="34"/>
        <end position="53"/>
    </location>
</feature>
<name>A0A7K1FES7_9ACTN</name>
<keyword evidence="6" id="KW-0560">Oxidoreductase</keyword>
<evidence type="ECO:0000313" key="13">
    <source>
        <dbReference type="Proteomes" id="UP000460221"/>
    </source>
</evidence>
<evidence type="ECO:0000256" key="7">
    <source>
        <dbReference type="ARBA" id="ARBA00023136"/>
    </source>
</evidence>
<evidence type="ECO:0000256" key="1">
    <source>
        <dbReference type="ARBA" id="ARBA00004141"/>
    </source>
</evidence>
<evidence type="ECO:0000256" key="8">
    <source>
        <dbReference type="ARBA" id="ARBA00023157"/>
    </source>
</evidence>
<evidence type="ECO:0000256" key="2">
    <source>
        <dbReference type="ARBA" id="ARBA00006214"/>
    </source>
</evidence>
<comment type="similarity">
    <text evidence="2">Belongs to the VKOR family.</text>
</comment>
<keyword evidence="9" id="KW-0676">Redox-active center</keyword>
<proteinExistence type="inferred from homology"/>
<dbReference type="SMART" id="SM00756">
    <property type="entry name" value="VKc"/>
    <property type="match status" value="1"/>
</dbReference>
<dbReference type="GO" id="GO:0048038">
    <property type="term" value="F:quinone binding"/>
    <property type="evidence" value="ECO:0007669"/>
    <property type="project" value="UniProtKB-KW"/>
</dbReference>
<dbReference type="InterPro" id="IPR012932">
    <property type="entry name" value="VKOR"/>
</dbReference>
<dbReference type="GO" id="GO:0016020">
    <property type="term" value="C:membrane"/>
    <property type="evidence" value="ECO:0007669"/>
    <property type="project" value="UniProtKB-SubCell"/>
</dbReference>
<protein>
    <submittedName>
        <fullName evidence="12">Vitamin K epoxide reductase</fullName>
    </submittedName>
</protein>
<evidence type="ECO:0000259" key="11">
    <source>
        <dbReference type="SMART" id="SM00756"/>
    </source>
</evidence>
<dbReference type="Proteomes" id="UP000460221">
    <property type="component" value="Unassembled WGS sequence"/>
</dbReference>
<feature type="transmembrane region" description="Helical" evidence="10">
    <location>
        <begin position="180"/>
        <end position="200"/>
    </location>
</feature>
<keyword evidence="7 10" id="KW-0472">Membrane</keyword>
<organism evidence="12 13">
    <name type="scientific">Nakamurella alba</name>
    <dbReference type="NCBI Taxonomy" id="2665158"/>
    <lineage>
        <taxon>Bacteria</taxon>
        <taxon>Bacillati</taxon>
        <taxon>Actinomycetota</taxon>
        <taxon>Actinomycetes</taxon>
        <taxon>Nakamurellales</taxon>
        <taxon>Nakamurellaceae</taxon>
        <taxon>Nakamurella</taxon>
    </lineage>
</organism>
<evidence type="ECO:0000256" key="5">
    <source>
        <dbReference type="ARBA" id="ARBA00022989"/>
    </source>
</evidence>
<dbReference type="GO" id="GO:0016491">
    <property type="term" value="F:oxidoreductase activity"/>
    <property type="evidence" value="ECO:0007669"/>
    <property type="project" value="UniProtKB-KW"/>
</dbReference>
<sequence>MTAAAGQDRGEDLADDLDHEQYDDENVGGGIGLAAWQLIGGAIGLLAALVLTVEKIATLRDPNYVPSCSIDEVLSCGSIMSSDQAELLGFPNPLLGLIGFPMVMMVGAAALAGFYPPRWYRWAVLAGMSVALVFVHWLIWVSLYEVGALCPYCMVVWAVMAPLWWYTLLDTVDLPRLRRFHAPVLIAWYLVVAALVFFRFQEHWTSLF</sequence>
<gene>
    <name evidence="12" type="ORF">GIS00_01440</name>
</gene>
<feature type="transmembrane region" description="Helical" evidence="10">
    <location>
        <begin position="94"/>
        <end position="113"/>
    </location>
</feature>
<comment type="caution">
    <text evidence="12">The sequence shown here is derived from an EMBL/GenBank/DDBJ whole genome shotgun (WGS) entry which is preliminary data.</text>
</comment>
<evidence type="ECO:0000256" key="4">
    <source>
        <dbReference type="ARBA" id="ARBA00022719"/>
    </source>
</evidence>
<accession>A0A7K1FES7</accession>
<feature type="domain" description="Vitamin K epoxide reductase" evidence="11">
    <location>
        <begin position="30"/>
        <end position="171"/>
    </location>
</feature>
<keyword evidence="8" id="KW-1015">Disulfide bond</keyword>
<feature type="transmembrane region" description="Helical" evidence="10">
    <location>
        <begin position="146"/>
        <end position="168"/>
    </location>
</feature>
<evidence type="ECO:0000256" key="10">
    <source>
        <dbReference type="SAM" id="Phobius"/>
    </source>
</evidence>
<dbReference type="EMBL" id="WLYK01000001">
    <property type="protein sequence ID" value="MTD12607.1"/>
    <property type="molecule type" value="Genomic_DNA"/>
</dbReference>